<dbReference type="OrthoDB" id="793529at2"/>
<protein>
    <recommendedName>
        <fullName evidence="4">Conjugal transfer protein TraI</fullName>
    </recommendedName>
</protein>
<evidence type="ECO:0008006" key="4">
    <source>
        <dbReference type="Google" id="ProtNLM"/>
    </source>
</evidence>
<dbReference type="AlphaFoldDB" id="A0A2T5YEH1"/>
<feature type="chain" id="PRO_5015402127" description="Conjugal transfer protein TraI" evidence="1">
    <location>
        <begin position="26"/>
        <end position="229"/>
    </location>
</feature>
<evidence type="ECO:0000313" key="2">
    <source>
        <dbReference type="EMBL" id="PTX15097.1"/>
    </source>
</evidence>
<dbReference type="EMBL" id="QBKI01000009">
    <property type="protein sequence ID" value="PTX15097.1"/>
    <property type="molecule type" value="Genomic_DNA"/>
</dbReference>
<keyword evidence="3" id="KW-1185">Reference proteome</keyword>
<keyword evidence="1" id="KW-0732">Signal</keyword>
<organism evidence="2 3">
    <name type="scientific">Pontibacter mucosus</name>
    <dbReference type="NCBI Taxonomy" id="1649266"/>
    <lineage>
        <taxon>Bacteria</taxon>
        <taxon>Pseudomonadati</taxon>
        <taxon>Bacteroidota</taxon>
        <taxon>Cytophagia</taxon>
        <taxon>Cytophagales</taxon>
        <taxon>Hymenobacteraceae</taxon>
        <taxon>Pontibacter</taxon>
    </lineage>
</organism>
<name>A0A2T5YEH1_9BACT</name>
<dbReference type="Proteomes" id="UP000244225">
    <property type="component" value="Unassembled WGS sequence"/>
</dbReference>
<reference evidence="2 3" key="1">
    <citation type="submission" date="2018-04" db="EMBL/GenBank/DDBJ databases">
        <title>Genomic Encyclopedia of Archaeal and Bacterial Type Strains, Phase II (KMG-II): from individual species to whole genera.</title>
        <authorList>
            <person name="Goeker M."/>
        </authorList>
    </citation>
    <scope>NUCLEOTIDE SEQUENCE [LARGE SCALE GENOMIC DNA]</scope>
    <source>
        <strain evidence="2 3">DSM 100162</strain>
    </source>
</reference>
<evidence type="ECO:0000313" key="3">
    <source>
        <dbReference type="Proteomes" id="UP000244225"/>
    </source>
</evidence>
<feature type="signal peptide" evidence="1">
    <location>
        <begin position="1"/>
        <end position="25"/>
    </location>
</feature>
<evidence type="ECO:0000256" key="1">
    <source>
        <dbReference type="SAM" id="SignalP"/>
    </source>
</evidence>
<proteinExistence type="predicted"/>
<sequence length="229" mass="26194">MKATYHALLLTLLLSTAVALPPAYAQDPVTEAIKAGVKKVIVAVDLQVQRIQNETIWLQNAQKVLENKLSELRLTEISEWTERQRQLYADYYEELWKVKAAIATYHQVREIIALQGALVSEYRRAYGLFRQDGQLSPAEMDYLYRVYAGILSESIQHLDQALLVTSPFATRMSDGERLARLEEAAAGIRQNYSDLRRFNARQLQLCLQRAQEQGDLEAMQRLYGIPTGY</sequence>
<accession>A0A2T5YEH1</accession>
<dbReference type="RefSeq" id="WP_108213096.1">
    <property type="nucleotide sequence ID" value="NZ_QBKI01000009.1"/>
</dbReference>
<comment type="caution">
    <text evidence="2">The sequence shown here is derived from an EMBL/GenBank/DDBJ whole genome shotgun (WGS) entry which is preliminary data.</text>
</comment>
<gene>
    <name evidence="2" type="ORF">C8N40_109195</name>
</gene>